<accession>A0A4Q2UHV7</accession>
<evidence type="ECO:0000313" key="2">
    <source>
        <dbReference type="EMBL" id="RYC68112.1"/>
    </source>
</evidence>
<name>A0A4Q2UHV7_9BACT</name>
<proteinExistence type="predicted"/>
<feature type="compositionally biased region" description="Low complexity" evidence="1">
    <location>
        <begin position="41"/>
        <end position="75"/>
    </location>
</feature>
<gene>
    <name evidence="2" type="ORF">EQG79_21910</name>
</gene>
<feature type="region of interest" description="Disordered" evidence="1">
    <location>
        <begin position="40"/>
        <end position="95"/>
    </location>
</feature>
<dbReference type="Gene3D" id="2.60.120.560">
    <property type="entry name" value="Exo-inulinase, domain 1"/>
    <property type="match status" value="1"/>
</dbReference>
<dbReference type="EMBL" id="SBLB01000006">
    <property type="protein sequence ID" value="RYC68112.1"/>
    <property type="molecule type" value="Genomic_DNA"/>
</dbReference>
<keyword evidence="3" id="KW-1185">Reference proteome</keyword>
<evidence type="ECO:0000313" key="3">
    <source>
        <dbReference type="Proteomes" id="UP000290407"/>
    </source>
</evidence>
<organism evidence="2 3">
    <name type="scientific">Spirosoma sordidisoli</name>
    <dbReference type="NCBI Taxonomy" id="2502893"/>
    <lineage>
        <taxon>Bacteria</taxon>
        <taxon>Pseudomonadati</taxon>
        <taxon>Bacteroidota</taxon>
        <taxon>Cytophagia</taxon>
        <taxon>Cytophagales</taxon>
        <taxon>Cytophagaceae</taxon>
        <taxon>Spirosoma</taxon>
    </lineage>
</organism>
<reference evidence="2 3" key="1">
    <citation type="submission" date="2019-01" db="EMBL/GenBank/DDBJ databases">
        <title>Spirosoma flava sp. nov., a propanil-degrading bacterium isolated from herbicide-contaminated soil.</title>
        <authorList>
            <person name="Zhang L."/>
            <person name="Jiang J.-D."/>
        </authorList>
    </citation>
    <scope>NUCLEOTIDE SEQUENCE [LARGE SCALE GENOMIC DNA]</scope>
    <source>
        <strain evidence="2 3">TY50</strain>
    </source>
</reference>
<protein>
    <recommendedName>
        <fullName evidence="4">DUF1080 domain-containing protein</fullName>
    </recommendedName>
</protein>
<dbReference type="Proteomes" id="UP000290407">
    <property type="component" value="Unassembled WGS sequence"/>
</dbReference>
<evidence type="ECO:0000256" key="1">
    <source>
        <dbReference type="SAM" id="MobiDB-lite"/>
    </source>
</evidence>
<dbReference type="AlphaFoldDB" id="A0A4Q2UHV7"/>
<sequence length="279" mass="30148">MRLFFSLVFTALLLTDGLAQTRRAKDVVYSASSDWQKVTLRPAAARRPATPTASASVPTPASAATPDGPATAAAPPSSPPTRRPAPAADPGYRPAFTGDFATNRNGWKAGVKGDYQYQIGLGKYNILKRRATQQAAFSFVPLPTAINLNIAEEYTIKVDIVADSGRIPTGGVVFGVRDSTTYSAFLLNGNGDIAIVRMADGQTFSDYMPGDYFKPGVALDKNRNRLIIRRKGDLLHFYINEQEVRSSPYPFKMLSGNGIGVTTTGYWTSFQKLTVTLGP</sequence>
<dbReference type="RefSeq" id="WP_129604024.1">
    <property type="nucleotide sequence ID" value="NZ_SBLB01000006.1"/>
</dbReference>
<comment type="caution">
    <text evidence="2">The sequence shown here is derived from an EMBL/GenBank/DDBJ whole genome shotgun (WGS) entry which is preliminary data.</text>
</comment>
<evidence type="ECO:0008006" key="4">
    <source>
        <dbReference type="Google" id="ProtNLM"/>
    </source>
</evidence>